<dbReference type="RefSeq" id="WP_125164044.1">
    <property type="nucleotide sequence ID" value="NZ_CP034234.1"/>
</dbReference>
<feature type="domain" description="N-acetyltransferase" evidence="1">
    <location>
        <begin position="6"/>
        <end position="146"/>
    </location>
</feature>
<keyword evidence="3" id="KW-1185">Reference proteome</keyword>
<evidence type="ECO:0000313" key="3">
    <source>
        <dbReference type="Proteomes" id="UP000278804"/>
    </source>
</evidence>
<dbReference type="SUPFAM" id="SSF55729">
    <property type="entry name" value="Acyl-CoA N-acyltransferases (Nat)"/>
    <property type="match status" value="1"/>
</dbReference>
<dbReference type="InterPro" id="IPR016181">
    <property type="entry name" value="Acyl_CoA_acyltransferase"/>
</dbReference>
<evidence type="ECO:0000313" key="2">
    <source>
        <dbReference type="EMBL" id="AZK43834.1"/>
    </source>
</evidence>
<organism evidence="2 3">
    <name type="scientific">Erysipelothrix piscisicarius</name>
    <dbReference type="NCBI Taxonomy" id="2485784"/>
    <lineage>
        <taxon>Bacteria</taxon>
        <taxon>Bacillati</taxon>
        <taxon>Bacillota</taxon>
        <taxon>Erysipelotrichia</taxon>
        <taxon>Erysipelotrichales</taxon>
        <taxon>Erysipelotrichaceae</taxon>
        <taxon>Erysipelothrix</taxon>
    </lineage>
</organism>
<dbReference type="Pfam" id="PF13673">
    <property type="entry name" value="Acetyltransf_10"/>
    <property type="match status" value="1"/>
</dbReference>
<dbReference type="EMBL" id="CP034234">
    <property type="protein sequence ID" value="AZK43834.1"/>
    <property type="molecule type" value="Genomic_DNA"/>
</dbReference>
<name>A0A3S8RLL5_9FIRM</name>
<proteinExistence type="predicted"/>
<reference evidence="2 3" key="1">
    <citation type="journal article" date="2020" name="Int. J. Syst. Evol. Microbiol.">
        <title>Description of Erysipelothrix piscisicarius sp. nov., an emergent fish pathogen, and assessment of virulence using a tiger barb (Puntigrus tetrazona) infection model.</title>
        <authorList>
            <person name="Pomaranski E.K."/>
            <person name="Griffin M.J."/>
            <person name="Camus A.C."/>
            <person name="Armwood A.R."/>
            <person name="Shelley J."/>
            <person name="Waldbieser G.C."/>
            <person name="LaFrentz B.R."/>
            <person name="Garcia J.C."/>
            <person name="Yanong R."/>
            <person name="Soto E."/>
        </authorList>
    </citation>
    <scope>NUCLEOTIDE SEQUENCE [LARGE SCALE GENOMIC DNA]</scope>
    <source>
        <strain evidence="2 3">15TAL0474</strain>
    </source>
</reference>
<gene>
    <name evidence="2" type="ORF">EEI45_02650</name>
</gene>
<dbReference type="KEGG" id="eri:EEI45_02650"/>
<dbReference type="Proteomes" id="UP000278804">
    <property type="component" value="Chromosome"/>
</dbReference>
<dbReference type="GO" id="GO:0016747">
    <property type="term" value="F:acyltransferase activity, transferring groups other than amino-acyl groups"/>
    <property type="evidence" value="ECO:0007669"/>
    <property type="project" value="InterPro"/>
</dbReference>
<dbReference type="Gene3D" id="3.40.630.30">
    <property type="match status" value="1"/>
</dbReference>
<protein>
    <submittedName>
        <fullName evidence="2">GNAT family N-acetyltransferase</fullName>
    </submittedName>
</protein>
<evidence type="ECO:0000259" key="1">
    <source>
        <dbReference type="PROSITE" id="PS51186"/>
    </source>
</evidence>
<dbReference type="InterPro" id="IPR000182">
    <property type="entry name" value="GNAT_dom"/>
</dbReference>
<dbReference type="PROSITE" id="PS51186">
    <property type="entry name" value="GNAT"/>
    <property type="match status" value="1"/>
</dbReference>
<dbReference type="AlphaFoldDB" id="A0A3S8RLL5"/>
<dbReference type="CDD" id="cd04301">
    <property type="entry name" value="NAT_SF"/>
    <property type="match status" value="1"/>
</dbReference>
<keyword evidence="2" id="KW-0808">Transferase</keyword>
<sequence length="152" mass="17503">MNIEKKWFHDLTKEELFEMYRLRIDIFVVEQECAYQEIDDFDLTALHVFVRDDEGVLVGYGRVYDAGDSNTFGRVLILPALRNQALGSLLVQTLIDTIKTTLKDKPIHIHAIASLQNFYEKRGFKPMGPVVVEDGIEHIDMEYIGSVEPKDQ</sequence>
<accession>A0A3S8RLL5</accession>